<organism evidence="2 3">
    <name type="scientific">Dryococelus australis</name>
    <dbReference type="NCBI Taxonomy" id="614101"/>
    <lineage>
        <taxon>Eukaryota</taxon>
        <taxon>Metazoa</taxon>
        <taxon>Ecdysozoa</taxon>
        <taxon>Arthropoda</taxon>
        <taxon>Hexapoda</taxon>
        <taxon>Insecta</taxon>
        <taxon>Pterygota</taxon>
        <taxon>Neoptera</taxon>
        <taxon>Polyneoptera</taxon>
        <taxon>Phasmatodea</taxon>
        <taxon>Verophasmatodea</taxon>
        <taxon>Anareolatae</taxon>
        <taxon>Phasmatidae</taxon>
        <taxon>Eurycanthinae</taxon>
        <taxon>Dryococelus</taxon>
    </lineage>
</organism>
<protein>
    <recommendedName>
        <fullName evidence="4">Integrase catalytic domain-containing protein</fullName>
    </recommendedName>
</protein>
<evidence type="ECO:0000313" key="2">
    <source>
        <dbReference type="EMBL" id="KAJ8893444.1"/>
    </source>
</evidence>
<name>A0ABQ9I9W2_9NEOP</name>
<feature type="chain" id="PRO_5045989781" description="Integrase catalytic domain-containing protein" evidence="1">
    <location>
        <begin position="27"/>
        <end position="117"/>
    </location>
</feature>
<accession>A0ABQ9I9W2</accession>
<dbReference type="EMBL" id="JARBHB010000002">
    <property type="protein sequence ID" value="KAJ8893444.1"/>
    <property type="molecule type" value="Genomic_DNA"/>
</dbReference>
<proteinExistence type="predicted"/>
<dbReference type="InterPro" id="IPR012337">
    <property type="entry name" value="RNaseH-like_sf"/>
</dbReference>
<reference evidence="2 3" key="1">
    <citation type="submission" date="2023-02" db="EMBL/GenBank/DDBJ databases">
        <title>LHISI_Scaffold_Assembly.</title>
        <authorList>
            <person name="Stuart O.P."/>
            <person name="Cleave R."/>
            <person name="Magrath M.J.L."/>
            <person name="Mikheyev A.S."/>
        </authorList>
    </citation>
    <scope>NUCLEOTIDE SEQUENCE [LARGE SCALE GENOMIC DNA]</scope>
    <source>
        <strain evidence="2">Daus_M_001</strain>
        <tissue evidence="2">Leg muscle</tissue>
    </source>
</reference>
<evidence type="ECO:0008006" key="4">
    <source>
        <dbReference type="Google" id="ProtNLM"/>
    </source>
</evidence>
<sequence length="117" mass="13515">MGPYPWTSTGKRFIVVVNGLFSSACARTVGKVIENEFISRWGYPLLLLTDKGTQFTGWVWWEFCNKLVVQHHTTANYHPFDNPKERRNHYGCMYEISTLRGQCSSQLRCSHCAHTLT</sequence>
<evidence type="ECO:0000256" key="1">
    <source>
        <dbReference type="SAM" id="SignalP"/>
    </source>
</evidence>
<evidence type="ECO:0000313" key="3">
    <source>
        <dbReference type="Proteomes" id="UP001159363"/>
    </source>
</evidence>
<keyword evidence="1" id="KW-0732">Signal</keyword>
<feature type="signal peptide" evidence="1">
    <location>
        <begin position="1"/>
        <end position="26"/>
    </location>
</feature>
<dbReference type="InterPro" id="IPR036397">
    <property type="entry name" value="RNaseH_sf"/>
</dbReference>
<keyword evidence="3" id="KW-1185">Reference proteome</keyword>
<dbReference type="Proteomes" id="UP001159363">
    <property type="component" value="Chromosome 2"/>
</dbReference>
<gene>
    <name evidence="2" type="ORF">PR048_006042</name>
</gene>
<dbReference type="Gene3D" id="3.30.420.10">
    <property type="entry name" value="Ribonuclease H-like superfamily/Ribonuclease H"/>
    <property type="match status" value="1"/>
</dbReference>
<dbReference type="SUPFAM" id="SSF53098">
    <property type="entry name" value="Ribonuclease H-like"/>
    <property type="match status" value="1"/>
</dbReference>
<comment type="caution">
    <text evidence="2">The sequence shown here is derived from an EMBL/GenBank/DDBJ whole genome shotgun (WGS) entry which is preliminary data.</text>
</comment>